<dbReference type="EMBL" id="LAOD01000006">
    <property type="protein sequence ID" value="KJV88024.1"/>
    <property type="molecule type" value="Genomic_DNA"/>
</dbReference>
<reference evidence="1 2" key="1">
    <citation type="submission" date="2015-01" db="EMBL/GenBank/DDBJ databases">
        <title>Genome Sequencing of Rickettsiales.</title>
        <authorList>
            <person name="Daugherty S.C."/>
            <person name="Su Q."/>
            <person name="Abolude K."/>
            <person name="Beier-Sexton M."/>
            <person name="Carlyon J.A."/>
            <person name="Carter R."/>
            <person name="Day N.P."/>
            <person name="Dumler S.J."/>
            <person name="Dyachenko V."/>
            <person name="Godinez A."/>
            <person name="Kurtti T.J."/>
            <person name="Lichay M."/>
            <person name="Mullins K.E."/>
            <person name="Ott S."/>
            <person name="Pappas-Brown V."/>
            <person name="Paris D.H."/>
            <person name="Patel P."/>
            <person name="Richards A.L."/>
            <person name="Sadzewicz L."/>
            <person name="Sears K."/>
            <person name="Seidman D."/>
            <person name="Sengamalay N."/>
            <person name="Stenos J."/>
            <person name="Tallon L.J."/>
            <person name="Vincent G."/>
            <person name="Fraser C.M."/>
            <person name="Munderloh U."/>
            <person name="Dunning-Hotopp J.C."/>
        </authorList>
    </citation>
    <scope>NUCLEOTIDE SEQUENCE [LARGE SCALE GENOMIC DNA]</scope>
    <source>
        <strain evidence="1 2">CRT53-1</strain>
    </source>
</reference>
<accession>A0A0F3Q995</accession>
<dbReference type="PATRIC" id="fig|1359157.3.peg.1690"/>
<proteinExistence type="predicted"/>
<name>A0A0F3Q995_ANAPH</name>
<comment type="caution">
    <text evidence="1">The sequence shown here is derived from an EMBL/GenBank/DDBJ whole genome shotgun (WGS) entry which is preliminary data.</text>
</comment>
<dbReference type="AlphaFoldDB" id="A0A0F3Q995"/>
<evidence type="ECO:0000313" key="2">
    <source>
        <dbReference type="Proteomes" id="UP000033722"/>
    </source>
</evidence>
<sequence>MGVRLMKDKHGYISADVSSRTFFLLFIVYSVFHEGNAVLHIL</sequence>
<evidence type="ECO:0000313" key="1">
    <source>
        <dbReference type="EMBL" id="KJV88024.1"/>
    </source>
</evidence>
<organism evidence="1 2">
    <name type="scientific">Anaplasma phagocytophilum str. CRT53-1</name>
    <dbReference type="NCBI Taxonomy" id="1359157"/>
    <lineage>
        <taxon>Bacteria</taxon>
        <taxon>Pseudomonadati</taxon>
        <taxon>Pseudomonadota</taxon>
        <taxon>Alphaproteobacteria</taxon>
        <taxon>Rickettsiales</taxon>
        <taxon>Anaplasmataceae</taxon>
        <taxon>Anaplasma</taxon>
        <taxon>phagocytophilum group</taxon>
    </lineage>
</organism>
<dbReference type="Proteomes" id="UP000033722">
    <property type="component" value="Unassembled WGS sequence"/>
</dbReference>
<gene>
    <name evidence="1" type="ORF">APHCRT_0227</name>
</gene>
<protein>
    <submittedName>
        <fullName evidence="1">Uncharacterized protein</fullName>
    </submittedName>
</protein>